<evidence type="ECO:0000259" key="1">
    <source>
        <dbReference type="Pfam" id="PF13280"/>
    </source>
</evidence>
<dbReference type="InterPro" id="IPR043839">
    <property type="entry name" value="PafC_HTH"/>
</dbReference>
<reference evidence="3" key="1">
    <citation type="submission" date="2020-05" db="EMBL/GenBank/DDBJ databases">
        <authorList>
            <person name="Chiriac C."/>
            <person name="Salcher M."/>
            <person name="Ghai R."/>
            <person name="Kavagutti S V."/>
        </authorList>
    </citation>
    <scope>NUCLEOTIDE SEQUENCE</scope>
</reference>
<protein>
    <submittedName>
        <fullName evidence="3">Unannotated protein</fullName>
    </submittedName>
</protein>
<dbReference type="PANTHER" id="PTHR34580">
    <property type="match status" value="1"/>
</dbReference>
<dbReference type="InterPro" id="IPR051534">
    <property type="entry name" value="CBASS_pafABC_assoc_protein"/>
</dbReference>
<dbReference type="Pfam" id="PF19187">
    <property type="entry name" value="HTH_PafC"/>
    <property type="match status" value="1"/>
</dbReference>
<accession>A0A6J6WJC0</accession>
<evidence type="ECO:0000259" key="2">
    <source>
        <dbReference type="Pfam" id="PF19187"/>
    </source>
</evidence>
<dbReference type="PANTHER" id="PTHR34580:SF1">
    <property type="entry name" value="PROTEIN PAFC"/>
    <property type="match status" value="1"/>
</dbReference>
<evidence type="ECO:0000313" key="3">
    <source>
        <dbReference type="EMBL" id="CAB4783454.1"/>
    </source>
</evidence>
<name>A0A6J6WJC0_9ZZZZ</name>
<dbReference type="Pfam" id="PF13280">
    <property type="entry name" value="WYL"/>
    <property type="match status" value="1"/>
</dbReference>
<dbReference type="PROSITE" id="PS52050">
    <property type="entry name" value="WYL"/>
    <property type="match status" value="1"/>
</dbReference>
<dbReference type="PIRSF" id="PIRSF016838">
    <property type="entry name" value="PafC"/>
    <property type="match status" value="1"/>
</dbReference>
<dbReference type="InterPro" id="IPR028349">
    <property type="entry name" value="PafC-like"/>
</dbReference>
<organism evidence="3">
    <name type="scientific">freshwater metagenome</name>
    <dbReference type="NCBI Taxonomy" id="449393"/>
    <lineage>
        <taxon>unclassified sequences</taxon>
        <taxon>metagenomes</taxon>
        <taxon>ecological metagenomes</taxon>
    </lineage>
</organism>
<feature type="domain" description="PafC HTH" evidence="2">
    <location>
        <begin position="12"/>
        <end position="126"/>
    </location>
</feature>
<dbReference type="EMBL" id="CAEZZR010000155">
    <property type="protein sequence ID" value="CAB4783454.1"/>
    <property type="molecule type" value="Genomic_DNA"/>
</dbReference>
<sequence>MPRERAASGLERTARLLDLVPYISSHQGISVKELGEVFHTSENHLVEDLTTLWMCGLPGYTPLELMEISFESGYVTIQNAQTLQRPRALSKDEALSLILGLNALHDQVSTENPSVALEINALINKLSNVVGSSITSRISNTDEVSASIRSTLIDAISRRQRVEITYHSIARDSVTTRTILPLDSQINNEVEYILAFCEHSHSHRTFRLDRILSARRSETPMTEKSLNEMSDEIGKLPASISISSRHRDVNEILNIQIPAGNVSGSFQVNIEVFSQDWLTRAVMSLGGAATVSQPLAASVAQRASKALLGYEI</sequence>
<proteinExistence type="predicted"/>
<gene>
    <name evidence="3" type="ORF">UFOPK2907_01316</name>
</gene>
<dbReference type="AlphaFoldDB" id="A0A6J6WJC0"/>
<feature type="domain" description="WYL" evidence="1">
    <location>
        <begin position="150"/>
        <end position="215"/>
    </location>
</feature>
<dbReference type="InterPro" id="IPR026881">
    <property type="entry name" value="WYL_dom"/>
</dbReference>